<dbReference type="Proteomes" id="UP000016960">
    <property type="component" value="Unassembled WGS sequence"/>
</dbReference>
<keyword evidence="1" id="KW-0812">Transmembrane</keyword>
<evidence type="ECO:0000313" key="3">
    <source>
        <dbReference type="Proteomes" id="UP000016960"/>
    </source>
</evidence>
<keyword evidence="3" id="KW-1185">Reference proteome</keyword>
<dbReference type="STRING" id="582515.KR51_00019010"/>
<reference evidence="2 3" key="1">
    <citation type="submission" date="2013-05" db="EMBL/GenBank/DDBJ databases">
        <title>Draft genome sequence of Rubidibacter lacunae KORDI 51-2.</title>
        <authorList>
            <person name="Choi D.H."/>
            <person name="Noh J.H."/>
            <person name="Kwon K.-K."/>
            <person name="Lee J.-H."/>
            <person name="Ryu J.-Y."/>
        </authorList>
    </citation>
    <scope>NUCLEOTIDE SEQUENCE [LARGE SCALE GENOMIC DNA]</scope>
    <source>
        <strain evidence="2 3">KORDI 51-2</strain>
    </source>
</reference>
<dbReference type="EMBL" id="ASSJ01000049">
    <property type="protein sequence ID" value="ERN41334.1"/>
    <property type="molecule type" value="Genomic_DNA"/>
</dbReference>
<dbReference type="RefSeq" id="WP_022606818.1">
    <property type="nucleotide sequence ID" value="NZ_ASSJ01000049.1"/>
</dbReference>
<sequence>MLAARRLKTRSLLVVAVVAAALVLWQWRYWMLALGGVAIALTWRG</sequence>
<protein>
    <submittedName>
        <fullName evidence="2">Uncharacterized protein</fullName>
    </submittedName>
</protein>
<proteinExistence type="predicted"/>
<evidence type="ECO:0000313" key="2">
    <source>
        <dbReference type="EMBL" id="ERN41334.1"/>
    </source>
</evidence>
<dbReference type="AlphaFoldDB" id="U5DL82"/>
<name>U5DL82_9CHRO</name>
<dbReference type="InParanoid" id="U5DL82"/>
<comment type="caution">
    <text evidence="2">The sequence shown here is derived from an EMBL/GenBank/DDBJ whole genome shotgun (WGS) entry which is preliminary data.</text>
</comment>
<gene>
    <name evidence="2" type="ORF">KR51_00019010</name>
</gene>
<accession>U5DL82</accession>
<keyword evidence="1" id="KW-0472">Membrane</keyword>
<organism evidence="2 3">
    <name type="scientific">Rubidibacter lacunae KORDI 51-2</name>
    <dbReference type="NCBI Taxonomy" id="582515"/>
    <lineage>
        <taxon>Bacteria</taxon>
        <taxon>Bacillati</taxon>
        <taxon>Cyanobacteriota</taxon>
        <taxon>Cyanophyceae</taxon>
        <taxon>Oscillatoriophycideae</taxon>
        <taxon>Chroococcales</taxon>
        <taxon>Aphanothecaceae</taxon>
        <taxon>Rubidibacter</taxon>
    </lineage>
</organism>
<feature type="transmembrane region" description="Helical" evidence="1">
    <location>
        <begin position="12"/>
        <end position="43"/>
    </location>
</feature>
<evidence type="ECO:0000256" key="1">
    <source>
        <dbReference type="SAM" id="Phobius"/>
    </source>
</evidence>
<keyword evidence="1" id="KW-1133">Transmembrane helix</keyword>